<evidence type="ECO:0000256" key="2">
    <source>
        <dbReference type="ARBA" id="ARBA00004651"/>
    </source>
</evidence>
<dbReference type="HOGENOM" id="CLU_000445_89_6_9"/>
<gene>
    <name evidence="17" type="ordered locus">Dred_2980</name>
</gene>
<organism evidence="17 18">
    <name type="scientific">Desulforamulus reducens (strain ATCC BAA-1160 / DSM 100696 / MI-1)</name>
    <name type="common">Desulfotomaculum reducens</name>
    <dbReference type="NCBI Taxonomy" id="349161"/>
    <lineage>
        <taxon>Bacteria</taxon>
        <taxon>Bacillati</taxon>
        <taxon>Bacillota</taxon>
        <taxon>Clostridia</taxon>
        <taxon>Eubacteriales</taxon>
        <taxon>Peptococcaceae</taxon>
        <taxon>Desulforamulus</taxon>
    </lineage>
</organism>
<dbReference type="PANTHER" id="PTHR45528">
    <property type="entry name" value="SENSOR HISTIDINE KINASE CPXA"/>
    <property type="match status" value="1"/>
</dbReference>
<evidence type="ECO:0000256" key="13">
    <source>
        <dbReference type="ARBA" id="ARBA00023136"/>
    </source>
</evidence>
<dbReference type="InterPro" id="IPR003661">
    <property type="entry name" value="HisK_dim/P_dom"/>
</dbReference>
<dbReference type="Gene3D" id="3.30.565.10">
    <property type="entry name" value="Histidine kinase-like ATPase, C-terminal domain"/>
    <property type="match status" value="1"/>
</dbReference>
<keyword evidence="18" id="KW-1185">Reference proteome</keyword>
<feature type="domain" description="Histidine kinase" evidence="15">
    <location>
        <begin position="265"/>
        <end position="483"/>
    </location>
</feature>
<evidence type="ECO:0000313" key="18">
    <source>
        <dbReference type="Proteomes" id="UP000001556"/>
    </source>
</evidence>
<evidence type="ECO:0000256" key="10">
    <source>
        <dbReference type="ARBA" id="ARBA00022840"/>
    </source>
</evidence>
<dbReference type="PRINTS" id="PR00344">
    <property type="entry name" value="BCTRLSENSOR"/>
</dbReference>
<dbReference type="InterPro" id="IPR036097">
    <property type="entry name" value="HisK_dim/P_sf"/>
</dbReference>
<evidence type="ECO:0000256" key="11">
    <source>
        <dbReference type="ARBA" id="ARBA00022989"/>
    </source>
</evidence>
<protein>
    <recommendedName>
        <fullName evidence="3">histidine kinase</fullName>
        <ecNumber evidence="3">2.7.13.3</ecNumber>
    </recommendedName>
</protein>
<dbReference type="InterPro" id="IPR050398">
    <property type="entry name" value="HssS/ArlS-like"/>
</dbReference>
<dbReference type="CDD" id="cd00082">
    <property type="entry name" value="HisKA"/>
    <property type="match status" value="1"/>
</dbReference>
<dbReference type="SUPFAM" id="SSF55874">
    <property type="entry name" value="ATPase domain of HSP90 chaperone/DNA topoisomerase II/histidine kinase"/>
    <property type="match status" value="1"/>
</dbReference>
<dbReference type="RefSeq" id="WP_011879274.1">
    <property type="nucleotide sequence ID" value="NC_009253.1"/>
</dbReference>
<keyword evidence="11 14" id="KW-1133">Transmembrane helix</keyword>
<dbReference type="CDD" id="cd00075">
    <property type="entry name" value="HATPase"/>
    <property type="match status" value="1"/>
</dbReference>
<keyword evidence="8" id="KW-0547">Nucleotide-binding</keyword>
<evidence type="ECO:0000256" key="14">
    <source>
        <dbReference type="SAM" id="Phobius"/>
    </source>
</evidence>
<dbReference type="InterPro" id="IPR003660">
    <property type="entry name" value="HAMP_dom"/>
</dbReference>
<proteinExistence type="predicted"/>
<dbReference type="GO" id="GO:0000155">
    <property type="term" value="F:phosphorelay sensor kinase activity"/>
    <property type="evidence" value="ECO:0007669"/>
    <property type="project" value="InterPro"/>
</dbReference>
<keyword evidence="10" id="KW-0067">ATP-binding</keyword>
<sequence>MKLNNIVTKLWVIMTILVLVVIGIAGAVQTSFMEGLYYEQQARQFKALGNKVAEIARLEQDPVALDNKAALIAELYNANVMILNKKGIVMQCQGMGMSTKNMPMDMNNPHHGPMSMEDIERLYQGQAVVHKGNNPFFKTDVLSVGIPFKDHDNVNRAVIIHAPLEPLASELKHLQMLIIYTAVGGIILAALLSLVFSRIISRPLVKMNKVALEMASGNYQHRVDIRSKDEIGLLSDSLNTLSSRLQEKITQLEAQEQIRREFVSNVAHEIKTPLAIMQGFTETMLDGLVKDEKERETYLGNILDEINRLKRLVNEILDLKRMEEGHFDFDKEPCDLKVLIYRVLGKLNQLVEQKGVNLKLNLEKRLLPVTCNSDRMERVLINLIDNAVRHTPEGGKIFIYVTSKANQVHIRIRDTGVGISPEDLPMIWERFYKADKSRSRTQGGTGLGLAIVKKIVEAHGGQIYVESKLNEGTSFNIVLPVNQCSVA</sequence>
<dbReference type="OrthoDB" id="112712at2"/>
<dbReference type="EC" id="2.7.13.3" evidence="3"/>
<evidence type="ECO:0000256" key="6">
    <source>
        <dbReference type="ARBA" id="ARBA00022679"/>
    </source>
</evidence>
<dbReference type="InterPro" id="IPR004358">
    <property type="entry name" value="Sig_transdc_His_kin-like_C"/>
</dbReference>
<dbReference type="Gene3D" id="6.10.340.10">
    <property type="match status" value="1"/>
</dbReference>
<evidence type="ECO:0000259" key="16">
    <source>
        <dbReference type="PROSITE" id="PS50885"/>
    </source>
</evidence>
<dbReference type="InterPro" id="IPR005467">
    <property type="entry name" value="His_kinase_dom"/>
</dbReference>
<dbReference type="KEGG" id="drm:Dred_2980"/>
<dbReference type="SMART" id="SM00388">
    <property type="entry name" value="HisKA"/>
    <property type="match status" value="1"/>
</dbReference>
<keyword evidence="5" id="KW-0597">Phosphoprotein</keyword>
<comment type="catalytic activity">
    <reaction evidence="1">
        <text>ATP + protein L-histidine = ADP + protein N-phospho-L-histidine.</text>
        <dbReference type="EC" id="2.7.13.3"/>
    </reaction>
</comment>
<keyword evidence="12" id="KW-0902">Two-component regulatory system</keyword>
<dbReference type="InterPro" id="IPR003594">
    <property type="entry name" value="HATPase_dom"/>
</dbReference>
<evidence type="ECO:0000256" key="9">
    <source>
        <dbReference type="ARBA" id="ARBA00022777"/>
    </source>
</evidence>
<dbReference type="SUPFAM" id="SSF47384">
    <property type="entry name" value="Homodimeric domain of signal transducing histidine kinase"/>
    <property type="match status" value="1"/>
</dbReference>
<dbReference type="eggNOG" id="COG2205">
    <property type="taxonomic scope" value="Bacteria"/>
</dbReference>
<dbReference type="CDD" id="cd06225">
    <property type="entry name" value="HAMP"/>
    <property type="match status" value="1"/>
</dbReference>
<dbReference type="GO" id="GO:0005524">
    <property type="term" value="F:ATP binding"/>
    <property type="evidence" value="ECO:0007669"/>
    <property type="project" value="UniProtKB-KW"/>
</dbReference>
<dbReference type="SMART" id="SM00387">
    <property type="entry name" value="HATPase_c"/>
    <property type="match status" value="1"/>
</dbReference>
<evidence type="ECO:0000256" key="7">
    <source>
        <dbReference type="ARBA" id="ARBA00022692"/>
    </source>
</evidence>
<dbReference type="Pfam" id="PF00672">
    <property type="entry name" value="HAMP"/>
    <property type="match status" value="1"/>
</dbReference>
<evidence type="ECO:0000256" key="12">
    <source>
        <dbReference type="ARBA" id="ARBA00023012"/>
    </source>
</evidence>
<name>A4J8T0_DESRM</name>
<dbReference type="Pfam" id="PF02518">
    <property type="entry name" value="HATPase_c"/>
    <property type="match status" value="1"/>
</dbReference>
<dbReference type="SUPFAM" id="SSF158472">
    <property type="entry name" value="HAMP domain-like"/>
    <property type="match status" value="1"/>
</dbReference>
<dbReference type="FunFam" id="3.30.565.10:FF:000006">
    <property type="entry name" value="Sensor histidine kinase WalK"/>
    <property type="match status" value="1"/>
</dbReference>
<comment type="subcellular location">
    <subcellularLocation>
        <location evidence="2">Cell membrane</location>
        <topology evidence="2">Multi-pass membrane protein</topology>
    </subcellularLocation>
</comment>
<dbReference type="GO" id="GO:0005886">
    <property type="term" value="C:plasma membrane"/>
    <property type="evidence" value="ECO:0007669"/>
    <property type="project" value="UniProtKB-SubCell"/>
</dbReference>
<dbReference type="FunFam" id="1.10.287.130:FF:000001">
    <property type="entry name" value="Two-component sensor histidine kinase"/>
    <property type="match status" value="1"/>
</dbReference>
<evidence type="ECO:0000256" key="4">
    <source>
        <dbReference type="ARBA" id="ARBA00022475"/>
    </source>
</evidence>
<keyword evidence="7 14" id="KW-0812">Transmembrane</keyword>
<dbReference type="SMART" id="SM00304">
    <property type="entry name" value="HAMP"/>
    <property type="match status" value="1"/>
</dbReference>
<evidence type="ECO:0000313" key="17">
    <source>
        <dbReference type="EMBL" id="ABO51483.1"/>
    </source>
</evidence>
<evidence type="ECO:0000256" key="8">
    <source>
        <dbReference type="ARBA" id="ARBA00022741"/>
    </source>
</evidence>
<dbReference type="PROSITE" id="PS50885">
    <property type="entry name" value="HAMP"/>
    <property type="match status" value="1"/>
</dbReference>
<keyword evidence="13 14" id="KW-0472">Membrane</keyword>
<dbReference type="InterPro" id="IPR036890">
    <property type="entry name" value="HATPase_C_sf"/>
</dbReference>
<dbReference type="PROSITE" id="PS50109">
    <property type="entry name" value="HIS_KIN"/>
    <property type="match status" value="1"/>
</dbReference>
<dbReference type="PANTHER" id="PTHR45528:SF1">
    <property type="entry name" value="SENSOR HISTIDINE KINASE CPXA"/>
    <property type="match status" value="1"/>
</dbReference>
<feature type="transmembrane region" description="Helical" evidence="14">
    <location>
        <begin position="177"/>
        <end position="200"/>
    </location>
</feature>
<evidence type="ECO:0000259" key="15">
    <source>
        <dbReference type="PROSITE" id="PS50109"/>
    </source>
</evidence>
<dbReference type="Proteomes" id="UP000001556">
    <property type="component" value="Chromosome"/>
</dbReference>
<dbReference type="EMBL" id="CP000612">
    <property type="protein sequence ID" value="ABO51483.1"/>
    <property type="molecule type" value="Genomic_DNA"/>
</dbReference>
<evidence type="ECO:0000256" key="5">
    <source>
        <dbReference type="ARBA" id="ARBA00022553"/>
    </source>
</evidence>
<dbReference type="Pfam" id="PF00512">
    <property type="entry name" value="HisKA"/>
    <property type="match status" value="1"/>
</dbReference>
<dbReference type="Gene3D" id="1.10.287.130">
    <property type="match status" value="1"/>
</dbReference>
<keyword evidence="9 17" id="KW-0418">Kinase</keyword>
<keyword evidence="6" id="KW-0808">Transferase</keyword>
<keyword evidence="4" id="KW-1003">Cell membrane</keyword>
<dbReference type="AlphaFoldDB" id="A4J8T0"/>
<feature type="transmembrane region" description="Helical" evidence="14">
    <location>
        <begin position="6"/>
        <end position="28"/>
    </location>
</feature>
<evidence type="ECO:0000256" key="3">
    <source>
        <dbReference type="ARBA" id="ARBA00012438"/>
    </source>
</evidence>
<reference evidence="17 18" key="1">
    <citation type="submission" date="2007-03" db="EMBL/GenBank/DDBJ databases">
        <title>Complete sequence of Desulfotomaculum reducens MI-1.</title>
        <authorList>
            <consortium name="US DOE Joint Genome Institute"/>
            <person name="Copeland A."/>
            <person name="Lucas S."/>
            <person name="Lapidus A."/>
            <person name="Barry K."/>
            <person name="Detter J.C."/>
            <person name="Glavina del Rio T."/>
            <person name="Hammon N."/>
            <person name="Israni S."/>
            <person name="Dalin E."/>
            <person name="Tice H."/>
            <person name="Pitluck S."/>
            <person name="Sims D."/>
            <person name="Brettin T."/>
            <person name="Bruce D."/>
            <person name="Han C."/>
            <person name="Tapia R."/>
            <person name="Schmutz J."/>
            <person name="Larimer F."/>
            <person name="Land M."/>
            <person name="Hauser L."/>
            <person name="Kyrpides N."/>
            <person name="Kim E."/>
            <person name="Tebo B.M."/>
            <person name="Richardson P."/>
        </authorList>
    </citation>
    <scope>NUCLEOTIDE SEQUENCE [LARGE SCALE GENOMIC DNA]</scope>
    <source>
        <strain evidence="17 18">MI-1</strain>
    </source>
</reference>
<feature type="domain" description="HAMP" evidence="16">
    <location>
        <begin position="198"/>
        <end position="250"/>
    </location>
</feature>
<evidence type="ECO:0000256" key="1">
    <source>
        <dbReference type="ARBA" id="ARBA00000085"/>
    </source>
</evidence>
<dbReference type="STRING" id="349161.Dred_2980"/>
<accession>A4J8T0</accession>